<organism evidence="2 3">
    <name type="scientific">Rotaria sordida</name>
    <dbReference type="NCBI Taxonomy" id="392033"/>
    <lineage>
        <taxon>Eukaryota</taxon>
        <taxon>Metazoa</taxon>
        <taxon>Spiralia</taxon>
        <taxon>Gnathifera</taxon>
        <taxon>Rotifera</taxon>
        <taxon>Eurotatoria</taxon>
        <taxon>Bdelloidea</taxon>
        <taxon>Philodinida</taxon>
        <taxon>Philodinidae</taxon>
        <taxon>Rotaria</taxon>
    </lineage>
</organism>
<dbReference type="SUPFAM" id="SSF48371">
    <property type="entry name" value="ARM repeat"/>
    <property type="match status" value="1"/>
</dbReference>
<evidence type="ECO:0000256" key="1">
    <source>
        <dbReference type="ARBA" id="ARBA00010216"/>
    </source>
</evidence>
<dbReference type="EMBL" id="CAJOAX010002512">
    <property type="protein sequence ID" value="CAF3801560.1"/>
    <property type="molecule type" value="Genomic_DNA"/>
</dbReference>
<dbReference type="AlphaFoldDB" id="A0A819BWT8"/>
<name>A0A819BWT8_9BILA</name>
<dbReference type="PANTHER" id="PTHR12444:SF8">
    <property type="entry name" value="PROTEIN EFR3 HOMOLOG CMP44E"/>
    <property type="match status" value="1"/>
</dbReference>
<dbReference type="GO" id="GO:0072659">
    <property type="term" value="P:protein localization to plasma membrane"/>
    <property type="evidence" value="ECO:0007669"/>
    <property type="project" value="TreeGrafter"/>
</dbReference>
<dbReference type="GO" id="GO:0005886">
    <property type="term" value="C:plasma membrane"/>
    <property type="evidence" value="ECO:0007669"/>
    <property type="project" value="TreeGrafter"/>
</dbReference>
<protein>
    <submittedName>
        <fullName evidence="2">Uncharacterized protein</fullName>
    </submittedName>
</protein>
<evidence type="ECO:0000313" key="3">
    <source>
        <dbReference type="Proteomes" id="UP000663823"/>
    </source>
</evidence>
<gene>
    <name evidence="2" type="ORF">OTI717_LOCUS18306</name>
</gene>
<comment type="similarity">
    <text evidence="1">Belongs to the EFR3 family.</text>
</comment>
<reference evidence="2" key="1">
    <citation type="submission" date="2021-02" db="EMBL/GenBank/DDBJ databases">
        <authorList>
            <person name="Nowell W R."/>
        </authorList>
    </citation>
    <scope>NUCLEOTIDE SEQUENCE</scope>
</reference>
<dbReference type="InterPro" id="IPR016024">
    <property type="entry name" value="ARM-type_fold"/>
</dbReference>
<dbReference type="InterPro" id="IPR049152">
    <property type="entry name" value="EFR3-like_ARM"/>
</dbReference>
<sequence>MSEYINNCFCCGYYLVPRYKRLVNNIFPQNPEHGLDKNNLERLRFYALVKPEKLDKSFRYMSQKIARYLRHRNRPYVILGIKAMDDTMKSCYEQLNTFVDDYLETLRLILNEGNDLELIEHVVASFESFCEIREEAPNYQRNYQFFVSRFTQLCYNNDEVDKTKFRCLGLRGHHALFRKTANDELQNDAWKHMDQIVPSIIFNMKNGEQIQSQRSTTPTTIASPEDVVIETIKEDSSSLAAVILRDLFCRTHSNNNISICIQPILIELDKYGKWIPCDFPKYIFSQIMNSIKYHNSYVIIDLLLNHLEKYLDIGDRTNIKTSIMNVIHDSLVFAAPNTGVGSTMLGGITRLLECLKKSFQIASRRSRTPSKDQNEQQFQTAVINVIEDFAEKLPDFQMMEIIKCIVTSLPIYHQSIEEKTKDSSDTNLKFQLLLLKTIQNIILKKRFRHSTLTNSSKVTTTYNSEQSNEITSTLTTFPHQLFDPLIKMMSASESEVRLIVLEILQLLVDRRYYADKLCKIRILKDISQLGLPTETRKSRLFDIAFMKKFGHQFCSQLYKCILIENNTKKNFYAIYCLMNLVTIEANDQDVLVDVIHFCLEVQSAIIKMMDEDQQKLSKINYHCIHALIAAYFNLISKLYDITSFSRYVDQVS</sequence>
<dbReference type="Pfam" id="PF21052">
    <property type="entry name" value="EFR3_ARM"/>
    <property type="match status" value="1"/>
</dbReference>
<comment type="caution">
    <text evidence="2">The sequence shown here is derived from an EMBL/GenBank/DDBJ whole genome shotgun (WGS) entry which is preliminary data.</text>
</comment>
<dbReference type="InterPro" id="IPR051851">
    <property type="entry name" value="EFR3_Homologs"/>
</dbReference>
<evidence type="ECO:0000313" key="2">
    <source>
        <dbReference type="EMBL" id="CAF3801560.1"/>
    </source>
</evidence>
<proteinExistence type="inferred from homology"/>
<dbReference type="PANTHER" id="PTHR12444">
    <property type="entry name" value="PROTEIN EFR3 HOMOLOG CMP44E"/>
    <property type="match status" value="1"/>
</dbReference>
<dbReference type="Proteomes" id="UP000663823">
    <property type="component" value="Unassembled WGS sequence"/>
</dbReference>
<accession>A0A819BWT8</accession>